<evidence type="ECO:0000256" key="3">
    <source>
        <dbReference type="ARBA" id="ARBA00022598"/>
    </source>
</evidence>
<organism evidence="6 7">
    <name type="scientific">Bradyrhizobium canariense</name>
    <dbReference type="NCBI Taxonomy" id="255045"/>
    <lineage>
        <taxon>Bacteria</taxon>
        <taxon>Pseudomonadati</taxon>
        <taxon>Pseudomonadota</taxon>
        <taxon>Alphaproteobacteria</taxon>
        <taxon>Hyphomicrobiales</taxon>
        <taxon>Nitrobacteraceae</taxon>
        <taxon>Bradyrhizobium</taxon>
    </lineage>
</organism>
<accession>A0ABX3X639</accession>
<evidence type="ECO:0000313" key="6">
    <source>
        <dbReference type="EMBL" id="OSJ30940.1"/>
    </source>
</evidence>
<evidence type="ECO:0000259" key="5">
    <source>
        <dbReference type="PROSITE" id="PS50160"/>
    </source>
</evidence>
<dbReference type="InterPro" id="IPR012310">
    <property type="entry name" value="DNA_ligase_ATP-dep_cent"/>
</dbReference>
<dbReference type="EC" id="6.5.1.1" evidence="2"/>
<dbReference type="Proteomes" id="UP000193884">
    <property type="component" value="Unassembled WGS sequence"/>
</dbReference>
<gene>
    <name evidence="6" type="ORF">BST63_11300</name>
</gene>
<name>A0ABX3X639_9BRAD</name>
<dbReference type="PANTHER" id="PTHR45674">
    <property type="entry name" value="DNA LIGASE 1/3 FAMILY MEMBER"/>
    <property type="match status" value="1"/>
</dbReference>
<feature type="domain" description="ATP-dependent DNA ligase family profile" evidence="5">
    <location>
        <begin position="117"/>
        <end position="237"/>
    </location>
</feature>
<protein>
    <recommendedName>
        <fullName evidence="2">DNA ligase (ATP)</fullName>
        <ecNumber evidence="2">6.5.1.1</ecNumber>
    </recommendedName>
</protein>
<dbReference type="InterPro" id="IPR050191">
    <property type="entry name" value="ATP-dep_DNA_ligase"/>
</dbReference>
<evidence type="ECO:0000256" key="2">
    <source>
        <dbReference type="ARBA" id="ARBA00012727"/>
    </source>
</evidence>
<dbReference type="InterPro" id="IPR012340">
    <property type="entry name" value="NA-bd_OB-fold"/>
</dbReference>
<keyword evidence="7" id="KW-1185">Reference proteome</keyword>
<dbReference type="InterPro" id="IPR014146">
    <property type="entry name" value="LigD_ligase_dom"/>
</dbReference>
<comment type="similarity">
    <text evidence="1">Belongs to the ATP-dependent DNA ligase family.</text>
</comment>
<proteinExistence type="inferred from homology"/>
<comment type="catalytic activity">
    <reaction evidence="4">
        <text>ATP + (deoxyribonucleotide)n-3'-hydroxyl + 5'-phospho-(deoxyribonucleotide)m = (deoxyribonucleotide)n+m + AMP + diphosphate.</text>
        <dbReference type="EC" id="6.5.1.1"/>
    </reaction>
</comment>
<dbReference type="SUPFAM" id="SSF56091">
    <property type="entry name" value="DNA ligase/mRNA capping enzyme, catalytic domain"/>
    <property type="match status" value="1"/>
</dbReference>
<reference evidence="6 7" key="1">
    <citation type="submission" date="2017-03" db="EMBL/GenBank/DDBJ databases">
        <title>Whole genome sequences of fourteen strains of Bradyrhizobium canariense and one strain of Bradyrhizobium japonicum isolated from Lupinus (Papilionoideae: Genisteae) species in Algeria.</title>
        <authorList>
            <person name="Crovadore J."/>
            <person name="Chekireb D."/>
            <person name="Brachmann A."/>
            <person name="Chablais R."/>
            <person name="Cochard B."/>
            <person name="Lefort F."/>
        </authorList>
    </citation>
    <scope>NUCLEOTIDE SEQUENCE [LARGE SCALE GENOMIC DNA]</scope>
    <source>
        <strain evidence="6 7">UBMAN05</strain>
    </source>
</reference>
<dbReference type="Gene3D" id="3.30.470.30">
    <property type="entry name" value="DNA ligase/mRNA capping enzyme"/>
    <property type="match status" value="1"/>
</dbReference>
<dbReference type="PANTHER" id="PTHR45674:SF4">
    <property type="entry name" value="DNA LIGASE 1"/>
    <property type="match status" value="1"/>
</dbReference>
<dbReference type="InterPro" id="IPR012309">
    <property type="entry name" value="DNA_ligase_ATP-dep_C"/>
</dbReference>
<keyword evidence="3 6" id="KW-0436">Ligase</keyword>
<dbReference type="GO" id="GO:0016874">
    <property type="term" value="F:ligase activity"/>
    <property type="evidence" value="ECO:0007669"/>
    <property type="project" value="UniProtKB-KW"/>
</dbReference>
<dbReference type="Pfam" id="PF04679">
    <property type="entry name" value="DNA_ligase_A_C"/>
    <property type="match status" value="1"/>
</dbReference>
<comment type="caution">
    <text evidence="6">The sequence shown here is derived from an EMBL/GenBank/DDBJ whole genome shotgun (WGS) entry which is preliminary data.</text>
</comment>
<dbReference type="EMBL" id="NAFK01000151">
    <property type="protein sequence ID" value="OSJ30940.1"/>
    <property type="molecule type" value="Genomic_DNA"/>
</dbReference>
<dbReference type="PROSITE" id="PS50160">
    <property type="entry name" value="DNA_LIGASE_A3"/>
    <property type="match status" value="1"/>
</dbReference>
<dbReference type="SUPFAM" id="SSF50249">
    <property type="entry name" value="Nucleic acid-binding proteins"/>
    <property type="match status" value="1"/>
</dbReference>
<evidence type="ECO:0000313" key="7">
    <source>
        <dbReference type="Proteomes" id="UP000193884"/>
    </source>
</evidence>
<evidence type="ECO:0000256" key="4">
    <source>
        <dbReference type="ARBA" id="ARBA00034003"/>
    </source>
</evidence>
<dbReference type="Pfam" id="PF01068">
    <property type="entry name" value="DNA_ligase_A_M"/>
    <property type="match status" value="1"/>
</dbReference>
<sequence>MAKRTRAPAKKPRASMPGFISPQLATLKMKAPSGAQWIHEVKYDGYRIQLHIDGDDRKAFTRNGHNWVDRFSVIAGAFDIEGQAIVDGEVVVIHEERTNFSELQADLGRGDQDRLVFFAFDLLWLDDVDLRKHAQLARKELLKQLIDENGLEAPIFYSEHHEGDGQALFEAASKLNYEGIVSKRVDAPYRSDRVEAWQKIKTVQREKFPVVGFVKDPSGVAALYLGKQEGKELRYMGKVGTGWSRAKSAEIRKALDTVVSPKQKLTKPVKKPKATWVEPKFYADIEYRDITSEGLLRASSFKGLSKGTRRS</sequence>
<dbReference type="CDD" id="cd07971">
    <property type="entry name" value="OBF_DNA_ligase_LigD"/>
    <property type="match status" value="1"/>
</dbReference>
<evidence type="ECO:0000256" key="1">
    <source>
        <dbReference type="ARBA" id="ARBA00007572"/>
    </source>
</evidence>
<dbReference type="NCBIfam" id="TIGR02779">
    <property type="entry name" value="NHEJ_ligase_lig"/>
    <property type="match status" value="1"/>
</dbReference>
<dbReference type="CDD" id="cd07906">
    <property type="entry name" value="Adenylation_DNA_ligase_LigD_LigC"/>
    <property type="match status" value="1"/>
</dbReference>
<dbReference type="Gene3D" id="2.40.50.140">
    <property type="entry name" value="Nucleic acid-binding proteins"/>
    <property type="match status" value="1"/>
</dbReference>
<dbReference type="Gene3D" id="3.30.1490.70">
    <property type="match status" value="1"/>
</dbReference>